<dbReference type="EMBL" id="JAAGNA010001141">
    <property type="protein sequence ID" value="NEC53240.1"/>
    <property type="molecule type" value="Genomic_DNA"/>
</dbReference>
<feature type="non-terminal residue" evidence="1">
    <location>
        <position position="72"/>
    </location>
</feature>
<sequence>MRALVTRLDSFGDVLLAGPAVRAVAARADHVTLLCGPQGAPAARLLPGVDEVLVWESPWTGFRPPPVDRDDI</sequence>
<name>A0A9X5HFW5_9ACTN</name>
<keyword evidence="2" id="KW-1185">Reference proteome</keyword>
<gene>
    <name evidence="1" type="ORF">G3I18_32510</name>
</gene>
<organism evidence="1 2">
    <name type="scientific">Actinospica acidiphila</name>
    <dbReference type="NCBI Taxonomy" id="304899"/>
    <lineage>
        <taxon>Bacteria</taxon>
        <taxon>Bacillati</taxon>
        <taxon>Actinomycetota</taxon>
        <taxon>Actinomycetes</taxon>
        <taxon>Catenulisporales</taxon>
        <taxon>Actinospicaceae</taxon>
        <taxon>Actinospica</taxon>
    </lineage>
</organism>
<reference evidence="1 2" key="1">
    <citation type="submission" date="2020-01" db="EMBL/GenBank/DDBJ databases">
        <title>Insect and environment-associated Actinomycetes.</title>
        <authorList>
            <person name="Currrie C."/>
            <person name="Chevrette M."/>
            <person name="Carlson C."/>
            <person name="Stubbendieck R."/>
            <person name="Wendt-Pienkowski E."/>
        </authorList>
    </citation>
    <scope>NUCLEOTIDE SEQUENCE [LARGE SCALE GENOMIC DNA]</scope>
    <source>
        <strain evidence="1 2">SID8189</strain>
    </source>
</reference>
<dbReference type="AlphaFoldDB" id="A0A9X5HFW5"/>
<evidence type="ECO:0000313" key="2">
    <source>
        <dbReference type="Proteomes" id="UP000471745"/>
    </source>
</evidence>
<evidence type="ECO:0000313" key="1">
    <source>
        <dbReference type="EMBL" id="NEC53240.1"/>
    </source>
</evidence>
<dbReference type="Gene3D" id="3.40.50.2000">
    <property type="entry name" value="Glycogen Phosphorylase B"/>
    <property type="match status" value="1"/>
</dbReference>
<accession>A0A9X5HFW5</accession>
<protein>
    <submittedName>
        <fullName evidence="1">Glycosyltransferase family 9 protein</fullName>
    </submittedName>
</protein>
<dbReference type="Proteomes" id="UP000471745">
    <property type="component" value="Unassembled WGS sequence"/>
</dbReference>
<dbReference type="SUPFAM" id="SSF53756">
    <property type="entry name" value="UDP-Glycosyltransferase/glycogen phosphorylase"/>
    <property type="match status" value="1"/>
</dbReference>
<comment type="caution">
    <text evidence="1">The sequence shown here is derived from an EMBL/GenBank/DDBJ whole genome shotgun (WGS) entry which is preliminary data.</text>
</comment>
<proteinExistence type="predicted"/>